<keyword evidence="4" id="KW-1185">Reference proteome</keyword>
<keyword evidence="1" id="KW-0597">Phosphoprotein</keyword>
<evidence type="ECO:0000256" key="1">
    <source>
        <dbReference type="PROSITE-ProRule" id="PRU00169"/>
    </source>
</evidence>
<organism evidence="3 4">
    <name type="scientific">Desulfocurvibacter africanus subsp. africanus str. Walvis Bay</name>
    <dbReference type="NCBI Taxonomy" id="690850"/>
    <lineage>
        <taxon>Bacteria</taxon>
        <taxon>Pseudomonadati</taxon>
        <taxon>Thermodesulfobacteriota</taxon>
        <taxon>Desulfovibrionia</taxon>
        <taxon>Desulfovibrionales</taxon>
        <taxon>Desulfovibrionaceae</taxon>
        <taxon>Desulfocurvibacter</taxon>
    </lineage>
</organism>
<protein>
    <submittedName>
        <fullName evidence="3">Response regulator receiver protein</fullName>
    </submittedName>
</protein>
<name>F3YXI6_DESAF</name>
<dbReference type="GO" id="GO:0000160">
    <property type="term" value="P:phosphorelay signal transduction system"/>
    <property type="evidence" value="ECO:0007669"/>
    <property type="project" value="InterPro"/>
</dbReference>
<dbReference type="eggNOG" id="COG0784">
    <property type="taxonomic scope" value="Bacteria"/>
</dbReference>
<dbReference type="KEGG" id="daf:Desaf_3479"/>
<dbReference type="Gene3D" id="3.40.50.2300">
    <property type="match status" value="1"/>
</dbReference>
<dbReference type="Pfam" id="PF00072">
    <property type="entry name" value="Response_reg"/>
    <property type="match status" value="1"/>
</dbReference>
<accession>F3YXI6</accession>
<evidence type="ECO:0000259" key="2">
    <source>
        <dbReference type="PROSITE" id="PS50110"/>
    </source>
</evidence>
<dbReference type="PANTHER" id="PTHR44520">
    <property type="entry name" value="RESPONSE REGULATOR RCP1-RELATED"/>
    <property type="match status" value="1"/>
</dbReference>
<evidence type="ECO:0000313" key="4">
    <source>
        <dbReference type="Proteomes" id="UP000007844"/>
    </source>
</evidence>
<dbReference type="STRING" id="690850.Desaf_3479"/>
<dbReference type="EMBL" id="CP003221">
    <property type="protein sequence ID" value="EGJ51763.1"/>
    <property type="molecule type" value="Genomic_DNA"/>
</dbReference>
<dbReference type="InterPro" id="IPR052893">
    <property type="entry name" value="TCS_response_regulator"/>
</dbReference>
<dbReference type="SUPFAM" id="SSF52172">
    <property type="entry name" value="CheY-like"/>
    <property type="match status" value="1"/>
</dbReference>
<dbReference type="RefSeq" id="WP_014261377.1">
    <property type="nucleotide sequence ID" value="NC_016629.1"/>
</dbReference>
<proteinExistence type="predicted"/>
<dbReference type="AlphaFoldDB" id="F3YXI6"/>
<dbReference type="Proteomes" id="UP000007844">
    <property type="component" value="Chromosome"/>
</dbReference>
<gene>
    <name evidence="3" type="ORF">Desaf_3479</name>
</gene>
<dbReference type="InterPro" id="IPR011006">
    <property type="entry name" value="CheY-like_superfamily"/>
</dbReference>
<feature type="domain" description="Response regulatory" evidence="2">
    <location>
        <begin position="9"/>
        <end position="137"/>
    </location>
</feature>
<feature type="modified residue" description="4-aspartylphosphate" evidence="1">
    <location>
        <position position="70"/>
    </location>
</feature>
<dbReference type="SMART" id="SM00448">
    <property type="entry name" value="REC"/>
    <property type="match status" value="1"/>
</dbReference>
<evidence type="ECO:0000313" key="3">
    <source>
        <dbReference type="EMBL" id="EGJ51763.1"/>
    </source>
</evidence>
<dbReference type="CDD" id="cd17557">
    <property type="entry name" value="REC_Rcp-like"/>
    <property type="match status" value="1"/>
</dbReference>
<sequence>MSINKESVVILMADDDEDDCLLLKEAFGECRLLNELRFVYDGEELLDYLKRRGKYADPGTSPRPGLVLLDLNMPKLDGREALKEIRADEELRKIPVVILTTSKAQEDILRTYDLGANSYITKPVTFESLVEVVKQFGRYWFAIVELPE</sequence>
<dbReference type="PROSITE" id="PS50110">
    <property type="entry name" value="RESPONSE_REGULATORY"/>
    <property type="match status" value="1"/>
</dbReference>
<dbReference type="InterPro" id="IPR001789">
    <property type="entry name" value="Sig_transdc_resp-reg_receiver"/>
</dbReference>
<reference evidence="3 4" key="1">
    <citation type="journal article" date="2011" name="J. Bacteriol.">
        <title>Genome sequence of the mercury-methylating and pleomorphic Desulfovibrio africanus Strain Walvis Bay.</title>
        <authorList>
            <person name="Brown S.D."/>
            <person name="Wall J.D."/>
            <person name="Kucken A.M."/>
            <person name="Gilmour C.C."/>
            <person name="Podar M."/>
            <person name="Brandt C.C."/>
            <person name="Teshima H."/>
            <person name="Detter J.C."/>
            <person name="Han C.S."/>
            <person name="Land M.L."/>
            <person name="Lucas S."/>
            <person name="Han J."/>
            <person name="Pennacchio L."/>
            <person name="Nolan M."/>
            <person name="Pitluck S."/>
            <person name="Woyke T."/>
            <person name="Goodwin L."/>
            <person name="Palumbo A.V."/>
            <person name="Elias D.A."/>
        </authorList>
    </citation>
    <scope>NUCLEOTIDE SEQUENCE [LARGE SCALE GENOMIC DNA]</scope>
    <source>
        <strain evidence="3 4">Walvis Bay</strain>
    </source>
</reference>
<dbReference type="HOGENOM" id="CLU_000445_69_17_7"/>
<dbReference type="PANTHER" id="PTHR44520:SF2">
    <property type="entry name" value="RESPONSE REGULATOR RCP1"/>
    <property type="match status" value="1"/>
</dbReference>